<dbReference type="PROSITE" id="PS01045">
    <property type="entry name" value="SQUALEN_PHYTOEN_SYN_2"/>
    <property type="match status" value="1"/>
</dbReference>
<evidence type="ECO:0000256" key="7">
    <source>
        <dbReference type="ARBA" id="ARBA00022692"/>
    </source>
</evidence>
<dbReference type="OrthoDB" id="431150at2759"/>
<evidence type="ECO:0000256" key="1">
    <source>
        <dbReference type="ARBA" id="ARBA00001946"/>
    </source>
</evidence>
<keyword evidence="10" id="KW-0472">Membrane</keyword>
<dbReference type="CDD" id="cd00683">
    <property type="entry name" value="Trans_IPPS_HH"/>
    <property type="match status" value="1"/>
</dbReference>
<keyword evidence="9" id="KW-0443">Lipid metabolism</keyword>
<comment type="similarity">
    <text evidence="3 11">Belongs to the phytoene/squalene synthase family.</text>
</comment>
<evidence type="ECO:0000256" key="8">
    <source>
        <dbReference type="ARBA" id="ARBA00022989"/>
    </source>
</evidence>
<keyword evidence="6 11" id="KW-0808">Transferase</keyword>
<protein>
    <recommendedName>
        <fullName evidence="4 11">Squalene synthase</fullName>
        <shortName evidence="11">SQS</shortName>
        <shortName evidence="11">SS</shortName>
        <ecNumber evidence="4 11">2.5.1.21</ecNumber>
    </recommendedName>
</protein>
<evidence type="ECO:0000256" key="10">
    <source>
        <dbReference type="ARBA" id="ARBA00023136"/>
    </source>
</evidence>
<dbReference type="InterPro" id="IPR044844">
    <property type="entry name" value="Trans_IPPS_euk-type"/>
</dbReference>
<comment type="subcellular location">
    <subcellularLocation>
        <location evidence="2">Membrane</location>
    </subcellularLocation>
</comment>
<dbReference type="PANTHER" id="PTHR11626:SF2">
    <property type="entry name" value="SQUALENE SYNTHASE"/>
    <property type="match status" value="1"/>
</dbReference>
<dbReference type="UniPathway" id="UPA00767">
    <property type="reaction ID" value="UER00751"/>
</dbReference>
<evidence type="ECO:0000256" key="3">
    <source>
        <dbReference type="ARBA" id="ARBA00006251"/>
    </source>
</evidence>
<dbReference type="InterPro" id="IPR002060">
    <property type="entry name" value="Squ/phyt_synthse"/>
</dbReference>
<sequence>MGYLSSAMDMIRVKWEMKTSSVKLGSDQEDLRYCYDVLNSVSRSFAVVIQKLNDPDLRDGICIFYLVLRALDTIEDDMSIPVEFKLKELPKFHTHLDDPEWSMSNVGKGREMELLENFPRVSREFHKLKEQFQVVIKDICESMANGMCDFLQRPVVTSEDFDLYCFYVAGLVGHGLTRLFASCHYEDEHLADDLTNSRHMGLFLQKTNIIRDYFEDILEDPPRVFWPRDVWSKYAVDLKEFKDRANEKKGLECLNELVTGALQHIPYVIDYLSQLREPSVFQFCAIPQVMAMGTLAAVYNNPDTFHIKVKMTKAASCRAMIHSTDMYNTMEMFMVHIDEMMQKLNPSDPHYEEALQSLTKSREIMTNLRKSNPPVPYMRSLMARYPGLGGQLLLTMIDHVSAYFSTSEVGTVKA</sequence>
<keyword evidence="8" id="KW-1133">Transmembrane helix</keyword>
<evidence type="ECO:0000256" key="9">
    <source>
        <dbReference type="ARBA" id="ARBA00023098"/>
    </source>
</evidence>
<dbReference type="GO" id="GO:0008610">
    <property type="term" value="P:lipid biosynthetic process"/>
    <property type="evidence" value="ECO:0007669"/>
    <property type="project" value="InterPro"/>
</dbReference>
<dbReference type="AlphaFoldDB" id="S9VIA0"/>
<comment type="cofactor">
    <cofactor evidence="1 11">
        <name>Mg(2+)</name>
        <dbReference type="ChEBI" id="CHEBI:18420"/>
    </cofactor>
</comment>
<comment type="pathway">
    <text evidence="11">Terpene metabolism; lanosterol biosynthesis; lanosterol from farnesyl diphosphate: step 1/3.</text>
</comment>
<dbReference type="GO" id="GO:0055056">
    <property type="term" value="F:D-glucose transmembrane transporter activity"/>
    <property type="evidence" value="ECO:0007669"/>
    <property type="project" value="UniProtKB-UniRule"/>
</dbReference>
<keyword evidence="13" id="KW-1185">Reference proteome</keyword>
<dbReference type="Gene3D" id="1.10.600.10">
    <property type="entry name" value="Farnesyl Diphosphate Synthase"/>
    <property type="match status" value="1"/>
</dbReference>
<organism evidence="12 13">
    <name type="scientific">Angomonas deanei</name>
    <dbReference type="NCBI Taxonomy" id="59799"/>
    <lineage>
        <taxon>Eukaryota</taxon>
        <taxon>Discoba</taxon>
        <taxon>Euglenozoa</taxon>
        <taxon>Kinetoplastea</taxon>
        <taxon>Metakinetoplastina</taxon>
        <taxon>Trypanosomatida</taxon>
        <taxon>Trypanosomatidae</taxon>
        <taxon>Strigomonadinae</taxon>
        <taxon>Angomonas</taxon>
    </lineage>
</organism>
<dbReference type="SFLD" id="SFLDS00005">
    <property type="entry name" value="Isoprenoid_Synthase_Type_I"/>
    <property type="match status" value="1"/>
</dbReference>
<evidence type="ECO:0000256" key="2">
    <source>
        <dbReference type="ARBA" id="ARBA00004370"/>
    </source>
</evidence>
<dbReference type="GO" id="GO:0051996">
    <property type="term" value="F:squalene synthase [NAD(P)H] activity"/>
    <property type="evidence" value="ECO:0007669"/>
    <property type="project" value="UniProtKB-UniRule"/>
</dbReference>
<comment type="function">
    <text evidence="11">Catalyzes the condensation of 2 farnesyl pyrophosphate (FPP) moieties to form squalene.</text>
</comment>
<dbReference type="EMBL" id="LR877146">
    <property type="protein sequence ID" value="CAD2213487.1"/>
    <property type="molecule type" value="Genomic_DNA"/>
</dbReference>
<dbReference type="VEuPathDB" id="TriTrypDB:ADEAN_000092800"/>
<dbReference type="FunFam" id="1.10.600.10:FF:000003">
    <property type="entry name" value="Farnesyl-diphosphate farnesyltransferase 1"/>
    <property type="match status" value="1"/>
</dbReference>
<comment type="catalytic activity">
    <reaction evidence="11">
        <text>2 (2E,6E)-farnesyl diphosphate + NADPH + H(+) = squalene + 2 diphosphate + NADP(+)</text>
        <dbReference type="Rhea" id="RHEA:32295"/>
        <dbReference type="ChEBI" id="CHEBI:15378"/>
        <dbReference type="ChEBI" id="CHEBI:15440"/>
        <dbReference type="ChEBI" id="CHEBI:33019"/>
        <dbReference type="ChEBI" id="CHEBI:57783"/>
        <dbReference type="ChEBI" id="CHEBI:58349"/>
        <dbReference type="ChEBI" id="CHEBI:175763"/>
        <dbReference type="EC" id="2.5.1.21"/>
    </reaction>
</comment>
<dbReference type="InterPro" id="IPR006449">
    <property type="entry name" value="Squal_synth-like"/>
</dbReference>
<keyword evidence="7" id="KW-0812">Transmembrane</keyword>
<dbReference type="GO" id="GO:0045338">
    <property type="term" value="P:farnesyl diphosphate metabolic process"/>
    <property type="evidence" value="ECO:0007669"/>
    <property type="project" value="InterPro"/>
</dbReference>
<proteinExistence type="inferred from homology"/>
<evidence type="ECO:0000256" key="6">
    <source>
        <dbReference type="ARBA" id="ARBA00022679"/>
    </source>
</evidence>
<dbReference type="EC" id="2.5.1.21" evidence="4 11"/>
<evidence type="ECO:0000256" key="4">
    <source>
        <dbReference type="ARBA" id="ARBA00012373"/>
    </source>
</evidence>
<evidence type="ECO:0000313" key="12">
    <source>
        <dbReference type="EMBL" id="CAD2213487.1"/>
    </source>
</evidence>
<dbReference type="Pfam" id="PF00494">
    <property type="entry name" value="SQS_PSY"/>
    <property type="match status" value="1"/>
</dbReference>
<dbReference type="SUPFAM" id="SSF48576">
    <property type="entry name" value="Terpenoid synthases"/>
    <property type="match status" value="1"/>
</dbReference>
<dbReference type="InterPro" id="IPR019845">
    <property type="entry name" value="Squalene/phytoene_synthase_CS"/>
</dbReference>
<dbReference type="InterPro" id="IPR008949">
    <property type="entry name" value="Isoprenoid_synthase_dom_sf"/>
</dbReference>
<dbReference type="PROSITE" id="PS01044">
    <property type="entry name" value="SQUALEN_PHYTOEN_SYN_1"/>
    <property type="match status" value="1"/>
</dbReference>
<gene>
    <name evidence="12" type="ORF">ADEAN_000092800</name>
</gene>
<evidence type="ECO:0000313" key="13">
    <source>
        <dbReference type="Proteomes" id="UP000515908"/>
    </source>
</evidence>
<name>S9VIA0_9TRYP</name>
<dbReference type="SFLD" id="SFLDG01018">
    <property type="entry name" value="Squalene/Phytoene_Synthase_Lik"/>
    <property type="match status" value="1"/>
</dbReference>
<evidence type="ECO:0000256" key="11">
    <source>
        <dbReference type="RuleBase" id="RU368088"/>
    </source>
</evidence>
<reference evidence="12 13" key="1">
    <citation type="submission" date="2020-08" db="EMBL/GenBank/DDBJ databases">
        <authorList>
            <person name="Newling K."/>
            <person name="Davey J."/>
            <person name="Forrester S."/>
        </authorList>
    </citation>
    <scope>NUCLEOTIDE SEQUENCE [LARGE SCALE GENOMIC DNA]</scope>
    <source>
        <strain evidence="13">Crithidia deanei Carvalho (ATCC PRA-265)</strain>
    </source>
</reference>
<comment type="catalytic activity">
    <reaction evidence="11">
        <text>2 (2E,6E)-farnesyl diphosphate + NADH + H(+) = squalene + 2 diphosphate + NAD(+)</text>
        <dbReference type="Rhea" id="RHEA:32299"/>
        <dbReference type="ChEBI" id="CHEBI:15378"/>
        <dbReference type="ChEBI" id="CHEBI:15440"/>
        <dbReference type="ChEBI" id="CHEBI:33019"/>
        <dbReference type="ChEBI" id="CHEBI:57540"/>
        <dbReference type="ChEBI" id="CHEBI:57945"/>
        <dbReference type="ChEBI" id="CHEBI:175763"/>
        <dbReference type="EC" id="2.5.1.21"/>
    </reaction>
</comment>
<dbReference type="NCBIfam" id="TIGR01559">
    <property type="entry name" value="squal_synth"/>
    <property type="match status" value="1"/>
</dbReference>
<accession>S9VIA0</accession>
<keyword evidence="5" id="KW-0444">Lipid biosynthesis</keyword>
<dbReference type="GO" id="GO:0005789">
    <property type="term" value="C:endoplasmic reticulum membrane"/>
    <property type="evidence" value="ECO:0007669"/>
    <property type="project" value="TreeGrafter"/>
</dbReference>
<dbReference type="InterPro" id="IPR033904">
    <property type="entry name" value="Trans_IPPS_HH"/>
</dbReference>
<dbReference type="PANTHER" id="PTHR11626">
    <property type="entry name" value="FARNESYL-DIPHOSPHATE FARNESYLTRANSFERASE"/>
    <property type="match status" value="1"/>
</dbReference>
<evidence type="ECO:0000256" key="5">
    <source>
        <dbReference type="ARBA" id="ARBA00022516"/>
    </source>
</evidence>
<dbReference type="Proteomes" id="UP000515908">
    <property type="component" value="Chromosome 02"/>
</dbReference>